<organism evidence="13 14">
    <name type="scientific">Parazoarcus communis</name>
    <dbReference type="NCBI Taxonomy" id="41977"/>
    <lineage>
        <taxon>Bacteria</taxon>
        <taxon>Pseudomonadati</taxon>
        <taxon>Pseudomonadota</taxon>
        <taxon>Betaproteobacteria</taxon>
        <taxon>Rhodocyclales</taxon>
        <taxon>Zoogloeaceae</taxon>
        <taxon>Parazoarcus</taxon>
    </lineage>
</organism>
<keyword evidence="4" id="KW-0133">Cell shape</keyword>
<feature type="chain" id="PRO_5015987183" evidence="11">
    <location>
        <begin position="26"/>
        <end position="347"/>
    </location>
</feature>
<feature type="signal peptide" evidence="11">
    <location>
        <begin position="1"/>
        <end position="25"/>
    </location>
</feature>
<feature type="active site" description="Acyl-ester intermediate" evidence="7">
    <location>
        <position position="122"/>
    </location>
</feature>
<dbReference type="GO" id="GO:0006508">
    <property type="term" value="P:proteolysis"/>
    <property type="evidence" value="ECO:0007669"/>
    <property type="project" value="InterPro"/>
</dbReference>
<evidence type="ECO:0000256" key="2">
    <source>
        <dbReference type="ARBA" id="ARBA00022729"/>
    </source>
</evidence>
<dbReference type="GO" id="GO:0071555">
    <property type="term" value="P:cell wall organization"/>
    <property type="evidence" value="ECO:0007669"/>
    <property type="project" value="UniProtKB-KW"/>
</dbReference>
<dbReference type="GO" id="GO:0008360">
    <property type="term" value="P:regulation of cell shape"/>
    <property type="evidence" value="ECO:0007669"/>
    <property type="project" value="UniProtKB-KW"/>
</dbReference>
<keyword evidence="14" id="KW-1185">Reference proteome</keyword>
<dbReference type="PANTHER" id="PTHR21581">
    <property type="entry name" value="D-ALANYL-D-ALANINE CARBOXYPEPTIDASE"/>
    <property type="match status" value="1"/>
</dbReference>
<evidence type="ECO:0000256" key="10">
    <source>
        <dbReference type="SAM" id="MobiDB-lite"/>
    </source>
</evidence>
<dbReference type="Gene3D" id="3.40.710.10">
    <property type="entry name" value="DD-peptidase/beta-lactamase superfamily"/>
    <property type="match status" value="1"/>
</dbReference>
<sequence>MKPRILFAALLSLVLVQGGLSPALAASSKTTSKATTSASNKASQKKAVAKTSTRKAKQSTAKRATKKVVAKRSAPAAEESAELALDSKGNPLLKSSAFYVANQATGEVLLEKNGGAVVPIASITKLMTAMVVLEASPSLSEELTIDEEDIDQLKGTGSRLSLGTRMTREELLRLALMSSENRAASTLARHYPGGLTAFVNAMNIKARLLSMTDTRFHDSTGLNPANVSSPRDLARLVAAASRYPLIREFSTTAERYVEVRGRQLRFGNTNSLVKNPDWEISVSKTGYISEAGRCLVMQAWINQQPVVIVLMDSVGRYTRTADAQRVRKWIDSRSAERVAAAPKAKQG</sequence>
<keyword evidence="5" id="KW-0573">Peptidoglycan synthesis</keyword>
<dbReference type="RefSeq" id="WP_108950752.1">
    <property type="nucleotide sequence ID" value="NZ_CP022187.1"/>
</dbReference>
<reference evidence="13 14" key="1">
    <citation type="submission" date="2017-06" db="EMBL/GenBank/DDBJ databases">
        <title>Azoarcus.</title>
        <authorList>
            <person name="Woo J.-H."/>
            <person name="Kim H.-S."/>
        </authorList>
    </citation>
    <scope>NUCLEOTIDE SEQUENCE [LARGE SCALE GENOMIC DNA]</scope>
    <source>
        <strain evidence="13 14">TSPY31</strain>
    </source>
</reference>
<feature type="active site" evidence="7">
    <location>
        <position position="179"/>
    </location>
</feature>
<dbReference type="SUPFAM" id="SSF56601">
    <property type="entry name" value="beta-lactamase/transpeptidase-like"/>
    <property type="match status" value="1"/>
</dbReference>
<feature type="region of interest" description="Disordered" evidence="10">
    <location>
        <begin position="26"/>
        <end position="73"/>
    </location>
</feature>
<dbReference type="InterPro" id="IPR012338">
    <property type="entry name" value="Beta-lactam/transpept-like"/>
</dbReference>
<dbReference type="GO" id="GO:0009252">
    <property type="term" value="P:peptidoglycan biosynthetic process"/>
    <property type="evidence" value="ECO:0007669"/>
    <property type="project" value="UniProtKB-KW"/>
</dbReference>
<dbReference type="GO" id="GO:0009002">
    <property type="term" value="F:serine-type D-Ala-D-Ala carboxypeptidase activity"/>
    <property type="evidence" value="ECO:0007669"/>
    <property type="project" value="InterPro"/>
</dbReference>
<feature type="domain" description="Peptidase S11 D-alanyl-D-alanine carboxypeptidase A N-terminal" evidence="12">
    <location>
        <begin position="91"/>
        <end position="313"/>
    </location>
</feature>
<evidence type="ECO:0000313" key="14">
    <source>
        <dbReference type="Proteomes" id="UP000244930"/>
    </source>
</evidence>
<feature type="compositionally biased region" description="Low complexity" evidence="10">
    <location>
        <begin position="26"/>
        <end position="42"/>
    </location>
</feature>
<keyword evidence="2 11" id="KW-0732">Signal</keyword>
<evidence type="ECO:0000256" key="5">
    <source>
        <dbReference type="ARBA" id="ARBA00022984"/>
    </source>
</evidence>
<keyword evidence="6" id="KW-0961">Cell wall biogenesis/degradation</keyword>
<evidence type="ECO:0000256" key="6">
    <source>
        <dbReference type="ARBA" id="ARBA00023316"/>
    </source>
</evidence>
<evidence type="ECO:0000256" key="9">
    <source>
        <dbReference type="RuleBase" id="RU004016"/>
    </source>
</evidence>
<dbReference type="EMBL" id="CP022187">
    <property type="protein sequence ID" value="AWI77053.1"/>
    <property type="molecule type" value="Genomic_DNA"/>
</dbReference>
<keyword evidence="3" id="KW-0378">Hydrolase</keyword>
<comment type="similarity">
    <text evidence="1 9">Belongs to the peptidase S11 family.</text>
</comment>
<name>A0A2U8GUV4_9RHOO</name>
<dbReference type="Pfam" id="PF00768">
    <property type="entry name" value="Peptidase_S11"/>
    <property type="match status" value="1"/>
</dbReference>
<evidence type="ECO:0000256" key="7">
    <source>
        <dbReference type="PIRSR" id="PIRSR618044-1"/>
    </source>
</evidence>
<dbReference type="PANTHER" id="PTHR21581:SF26">
    <property type="entry name" value="D-ALANYL-D-ALANINE ENDOPEPTIDASE"/>
    <property type="match status" value="1"/>
</dbReference>
<gene>
    <name evidence="13" type="ORF">CEW83_18960</name>
</gene>
<proteinExistence type="inferred from homology"/>
<dbReference type="NCBIfam" id="NF008668">
    <property type="entry name" value="PRK11669.1"/>
    <property type="match status" value="1"/>
</dbReference>
<evidence type="ECO:0000259" key="12">
    <source>
        <dbReference type="Pfam" id="PF00768"/>
    </source>
</evidence>
<feature type="compositionally biased region" description="Basic residues" evidence="10">
    <location>
        <begin position="43"/>
        <end position="57"/>
    </location>
</feature>
<dbReference type="PRINTS" id="PR00725">
    <property type="entry name" value="DADACBPTASE1"/>
</dbReference>
<dbReference type="InterPro" id="IPR001967">
    <property type="entry name" value="Peptidase_S11_N"/>
</dbReference>
<evidence type="ECO:0000256" key="1">
    <source>
        <dbReference type="ARBA" id="ARBA00007164"/>
    </source>
</evidence>
<feature type="active site" evidence="7">
    <location>
        <position position="125"/>
    </location>
</feature>
<evidence type="ECO:0000256" key="3">
    <source>
        <dbReference type="ARBA" id="ARBA00022801"/>
    </source>
</evidence>
<evidence type="ECO:0000256" key="8">
    <source>
        <dbReference type="PIRSR" id="PIRSR618044-2"/>
    </source>
</evidence>
<feature type="binding site" evidence="8">
    <location>
        <position position="284"/>
    </location>
    <ligand>
        <name>substrate</name>
    </ligand>
</feature>
<dbReference type="KEGG" id="acom:CEW83_18960"/>
<dbReference type="AlphaFoldDB" id="A0A2U8GUV4"/>
<evidence type="ECO:0000256" key="4">
    <source>
        <dbReference type="ARBA" id="ARBA00022960"/>
    </source>
</evidence>
<evidence type="ECO:0000313" key="13">
    <source>
        <dbReference type="EMBL" id="AWI77053.1"/>
    </source>
</evidence>
<accession>A0A2U8GUV4</accession>
<dbReference type="InterPro" id="IPR018044">
    <property type="entry name" value="Peptidase_S11"/>
</dbReference>
<evidence type="ECO:0000256" key="11">
    <source>
        <dbReference type="SAM" id="SignalP"/>
    </source>
</evidence>
<dbReference type="Proteomes" id="UP000244930">
    <property type="component" value="Chromosome"/>
</dbReference>
<protein>
    <submittedName>
        <fullName evidence="13">D-alanyl-D-alanine endopeptidase</fullName>
    </submittedName>
</protein>